<evidence type="ECO:0000256" key="6">
    <source>
        <dbReference type="ARBA" id="ARBA00022793"/>
    </source>
</evidence>
<evidence type="ECO:0000256" key="7">
    <source>
        <dbReference type="ARBA" id="ARBA00023061"/>
    </source>
</evidence>
<dbReference type="GO" id="GO:0045151">
    <property type="term" value="P:acetoin biosynthetic process"/>
    <property type="evidence" value="ECO:0007669"/>
    <property type="project" value="UniProtKB-UniRule"/>
</dbReference>
<comment type="pathway">
    <text evidence="2 9">Polyol metabolism; (R,R)-butane-2,3-diol biosynthesis; (R,R)-butane-2,3-diol from pyruvate: step 2/3.</text>
</comment>
<evidence type="ECO:0000256" key="4">
    <source>
        <dbReference type="ARBA" id="ARBA00013204"/>
    </source>
</evidence>
<comment type="similarity">
    <text evidence="3 9">Belongs to the alpha-acetolactate decarboxylase family.</text>
</comment>
<evidence type="ECO:0000256" key="5">
    <source>
        <dbReference type="ARBA" id="ARBA00020164"/>
    </source>
</evidence>
<dbReference type="RefSeq" id="WP_184171648.1">
    <property type="nucleotide sequence ID" value="NZ_JACHGF010000001.1"/>
</dbReference>
<dbReference type="PIRSF" id="PIRSF001332">
    <property type="entry name" value="Acetolac_decarb"/>
    <property type="match status" value="1"/>
</dbReference>
<reference evidence="11 12" key="1">
    <citation type="submission" date="2020-08" db="EMBL/GenBank/DDBJ databases">
        <title>Genomic Encyclopedia of Type Strains, Phase IV (KMG-IV): sequencing the most valuable type-strain genomes for metagenomic binning, comparative biology and taxonomic classification.</title>
        <authorList>
            <person name="Goeker M."/>
        </authorList>
    </citation>
    <scope>NUCLEOTIDE SEQUENCE [LARGE SCALE GENOMIC DNA]</scope>
    <source>
        <strain evidence="11 12">DSM 105074</strain>
    </source>
</reference>
<organism evidence="11 12">
    <name type="scientific">Rhabdobacter roseus</name>
    <dbReference type="NCBI Taxonomy" id="1655419"/>
    <lineage>
        <taxon>Bacteria</taxon>
        <taxon>Pseudomonadati</taxon>
        <taxon>Bacteroidota</taxon>
        <taxon>Cytophagia</taxon>
        <taxon>Cytophagales</taxon>
        <taxon>Cytophagaceae</taxon>
        <taxon>Rhabdobacter</taxon>
    </lineage>
</organism>
<evidence type="ECO:0000256" key="1">
    <source>
        <dbReference type="ARBA" id="ARBA00001784"/>
    </source>
</evidence>
<keyword evidence="7 9" id="KW-0005">Acetoin biosynthesis</keyword>
<evidence type="ECO:0000256" key="9">
    <source>
        <dbReference type="PIRNR" id="PIRNR001332"/>
    </source>
</evidence>
<dbReference type="Proteomes" id="UP000557307">
    <property type="component" value="Unassembled WGS sequence"/>
</dbReference>
<dbReference type="EC" id="4.1.1.5" evidence="4 9"/>
<feature type="chain" id="PRO_5032522545" description="Alpha-acetolactate decarboxylase" evidence="10">
    <location>
        <begin position="23"/>
        <end position="245"/>
    </location>
</feature>
<dbReference type="Pfam" id="PF03306">
    <property type="entry name" value="AAL_decarboxy"/>
    <property type="match status" value="1"/>
</dbReference>
<evidence type="ECO:0000313" key="11">
    <source>
        <dbReference type="EMBL" id="MBB5282864.1"/>
    </source>
</evidence>
<dbReference type="EMBL" id="JACHGF010000001">
    <property type="protein sequence ID" value="MBB5282864.1"/>
    <property type="molecule type" value="Genomic_DNA"/>
</dbReference>
<keyword evidence="12" id="KW-1185">Reference proteome</keyword>
<dbReference type="InterPro" id="IPR005128">
    <property type="entry name" value="Acetolactate_a_deCO2ase"/>
</dbReference>
<dbReference type="GO" id="GO:0047605">
    <property type="term" value="F:acetolactate decarboxylase activity"/>
    <property type="evidence" value="ECO:0007669"/>
    <property type="project" value="UniProtKB-UniRule"/>
</dbReference>
<evidence type="ECO:0000256" key="8">
    <source>
        <dbReference type="ARBA" id="ARBA00023239"/>
    </source>
</evidence>
<evidence type="ECO:0000313" key="12">
    <source>
        <dbReference type="Proteomes" id="UP000557307"/>
    </source>
</evidence>
<evidence type="ECO:0000256" key="10">
    <source>
        <dbReference type="SAM" id="SignalP"/>
    </source>
</evidence>
<evidence type="ECO:0000256" key="3">
    <source>
        <dbReference type="ARBA" id="ARBA00007106"/>
    </source>
</evidence>
<sequence length="245" mass="27559">MKLYLLAALGGAALLFAAPAQAQPDVLFYTTLNRAVHLGQYDGVMTVRDFKKNGDFGLGSIDKLKYELIYLDGTPYGFSADGEAITLPDDARVVFGVTKHFKAQKTIELSEKLSLKKLQAVLDTLLDHNAFAAIKITGTFDQIKYFCYEEQQKPYKPTRKIGKKNFERSGVEGTIVGFFTPRSAEVLNSPNYHFHFTTQNRDGGGHVDDCRIGRVRIEIDYAEELRVHLPEPRLQQNIDLNKPIK</sequence>
<dbReference type="PANTHER" id="PTHR35524:SF1">
    <property type="entry name" value="ALPHA-ACETOLACTATE DECARBOXYLASE"/>
    <property type="match status" value="1"/>
</dbReference>
<keyword evidence="8 9" id="KW-0456">Lyase</keyword>
<name>A0A840THD0_9BACT</name>
<comment type="caution">
    <text evidence="11">The sequence shown here is derived from an EMBL/GenBank/DDBJ whole genome shotgun (WGS) entry which is preliminary data.</text>
</comment>
<dbReference type="AlphaFoldDB" id="A0A840THD0"/>
<feature type="signal peptide" evidence="10">
    <location>
        <begin position="1"/>
        <end position="22"/>
    </location>
</feature>
<dbReference type="UniPathway" id="UPA00626">
    <property type="reaction ID" value="UER00678"/>
</dbReference>
<keyword evidence="10" id="KW-0732">Signal</keyword>
<proteinExistence type="inferred from homology"/>
<keyword evidence="6 9" id="KW-0210">Decarboxylase</keyword>
<gene>
    <name evidence="11" type="ORF">HNQ92_000985</name>
</gene>
<protein>
    <recommendedName>
        <fullName evidence="5 9">Alpha-acetolactate decarboxylase</fullName>
        <ecNumber evidence="4 9">4.1.1.5</ecNumber>
    </recommendedName>
</protein>
<dbReference type="CDD" id="cd17299">
    <property type="entry name" value="acetolactate_decarboxylase"/>
    <property type="match status" value="1"/>
</dbReference>
<dbReference type="Gene3D" id="3.30.1330.80">
    <property type="entry name" value="Hypothetical protein, similar to alpha- acetolactate decarboxylase, domain 2"/>
    <property type="match status" value="2"/>
</dbReference>
<accession>A0A840THD0</accession>
<evidence type="ECO:0000256" key="2">
    <source>
        <dbReference type="ARBA" id="ARBA00005170"/>
    </source>
</evidence>
<dbReference type="SUPFAM" id="SSF117856">
    <property type="entry name" value="AF0104/ALDC/Ptd012-like"/>
    <property type="match status" value="1"/>
</dbReference>
<dbReference type="PANTHER" id="PTHR35524">
    <property type="entry name" value="ALPHA-ACETOLACTATE DECARBOXYLASE"/>
    <property type="match status" value="1"/>
</dbReference>
<comment type="catalytic activity">
    <reaction evidence="1 9">
        <text>(2S)-2-acetolactate + H(+) = (R)-acetoin + CO2</text>
        <dbReference type="Rhea" id="RHEA:21580"/>
        <dbReference type="ChEBI" id="CHEBI:15378"/>
        <dbReference type="ChEBI" id="CHEBI:15686"/>
        <dbReference type="ChEBI" id="CHEBI:16526"/>
        <dbReference type="ChEBI" id="CHEBI:58476"/>
        <dbReference type="EC" id="4.1.1.5"/>
    </reaction>
</comment>